<dbReference type="AlphaFoldDB" id="A0AAE3IYG2"/>
<evidence type="ECO:0000313" key="1">
    <source>
        <dbReference type="EMBL" id="MCV6824059.1"/>
    </source>
</evidence>
<protein>
    <submittedName>
        <fullName evidence="1">DUF3445 domain-containing protein</fullName>
    </submittedName>
</protein>
<accession>A0AAE3IYG2</accession>
<dbReference type="RefSeq" id="WP_263952883.1">
    <property type="nucleotide sequence ID" value="NZ_JAOYFC010000001.1"/>
</dbReference>
<organism evidence="1 2">
    <name type="scientific">Halocynthiibacter halioticoli</name>
    <dbReference type="NCBI Taxonomy" id="2986804"/>
    <lineage>
        <taxon>Bacteria</taxon>
        <taxon>Pseudomonadati</taxon>
        <taxon>Pseudomonadota</taxon>
        <taxon>Alphaproteobacteria</taxon>
        <taxon>Rhodobacterales</taxon>
        <taxon>Paracoccaceae</taxon>
        <taxon>Halocynthiibacter</taxon>
    </lineage>
</organism>
<comment type="caution">
    <text evidence="1">The sequence shown here is derived from an EMBL/GenBank/DDBJ whole genome shotgun (WGS) entry which is preliminary data.</text>
</comment>
<dbReference type="EMBL" id="JAOYFC010000001">
    <property type="protein sequence ID" value="MCV6824059.1"/>
    <property type="molecule type" value="Genomic_DNA"/>
</dbReference>
<sequence length="257" mass="28761">METVLNVELPPDQIAAACRRLPGMAPLDMADWLDVNDAYVGQMQLREALLASRRSEVVAQEACAQGAAEELLALVLERLRLRDDFEVAATQVRCPDGRLVEIDHSAPLVTLGHLVQEDFCILQEQGGAYLLTGAVLCFPASWTLAEKLGRPLLGIHDPVDSYTPDLAKRVQRLFDAIRPERGMWRANALFYDTPELFHPRAESDPRVPLSKEPPFLRSERQSLLRLPDSGAVVFSIHTYMINRKSLRPDDARALAER</sequence>
<keyword evidence="2" id="KW-1185">Reference proteome</keyword>
<proteinExistence type="predicted"/>
<reference evidence="1" key="1">
    <citation type="submission" date="2022-10" db="EMBL/GenBank/DDBJ databases">
        <authorList>
            <person name="Yue Y."/>
        </authorList>
    </citation>
    <scope>NUCLEOTIDE SEQUENCE</scope>
    <source>
        <strain evidence="1">Z654</strain>
    </source>
</reference>
<name>A0AAE3IYG2_9RHOB</name>
<gene>
    <name evidence="1" type="ORF">OH136_05765</name>
</gene>
<dbReference type="Proteomes" id="UP001208041">
    <property type="component" value="Unassembled WGS sequence"/>
</dbReference>
<evidence type="ECO:0000313" key="2">
    <source>
        <dbReference type="Proteomes" id="UP001208041"/>
    </source>
</evidence>
<dbReference type="InterPro" id="IPR021848">
    <property type="entry name" value="HODM_asu-like"/>
</dbReference>
<dbReference type="Pfam" id="PF11927">
    <property type="entry name" value="HODM_asu-like"/>
    <property type="match status" value="1"/>
</dbReference>